<dbReference type="InterPro" id="IPR046533">
    <property type="entry name" value="DUF6598"/>
</dbReference>
<gene>
    <name evidence="3" type="ORF">TEA_012400</name>
</gene>
<evidence type="ECO:0000313" key="4">
    <source>
        <dbReference type="Proteomes" id="UP000306102"/>
    </source>
</evidence>
<evidence type="ECO:0000313" key="3">
    <source>
        <dbReference type="EMBL" id="THG00104.1"/>
    </source>
</evidence>
<dbReference type="InterPro" id="IPR017853">
    <property type="entry name" value="GH"/>
</dbReference>
<evidence type="ECO:0000256" key="1">
    <source>
        <dbReference type="SAM" id="Phobius"/>
    </source>
</evidence>
<dbReference type="AlphaFoldDB" id="A0A4S4DD73"/>
<organism evidence="3 4">
    <name type="scientific">Camellia sinensis var. sinensis</name>
    <name type="common">China tea</name>
    <dbReference type="NCBI Taxonomy" id="542762"/>
    <lineage>
        <taxon>Eukaryota</taxon>
        <taxon>Viridiplantae</taxon>
        <taxon>Streptophyta</taxon>
        <taxon>Embryophyta</taxon>
        <taxon>Tracheophyta</taxon>
        <taxon>Spermatophyta</taxon>
        <taxon>Magnoliopsida</taxon>
        <taxon>eudicotyledons</taxon>
        <taxon>Gunneridae</taxon>
        <taxon>Pentapetalae</taxon>
        <taxon>asterids</taxon>
        <taxon>Ericales</taxon>
        <taxon>Theaceae</taxon>
        <taxon>Camellia</taxon>
    </lineage>
</organism>
<feature type="domain" description="DUF6598" evidence="2">
    <location>
        <begin position="115"/>
        <end position="337"/>
    </location>
</feature>
<comment type="caution">
    <text evidence="3">The sequence shown here is derived from an EMBL/GenBank/DDBJ whole genome shotgun (WGS) entry which is preliminary data.</text>
</comment>
<dbReference type="PANTHER" id="PTHR33065:SF88">
    <property type="entry name" value="OS11G0104220 PROTEIN"/>
    <property type="match status" value="1"/>
</dbReference>
<dbReference type="Pfam" id="PF20241">
    <property type="entry name" value="DUF6598"/>
    <property type="match status" value="1"/>
</dbReference>
<dbReference type="Gene3D" id="3.20.20.80">
    <property type="entry name" value="Glycosidases"/>
    <property type="match status" value="1"/>
</dbReference>
<dbReference type="Proteomes" id="UP000306102">
    <property type="component" value="Unassembled WGS sequence"/>
</dbReference>
<accession>A0A4S4DD73</accession>
<keyword evidence="1" id="KW-0812">Transmembrane</keyword>
<dbReference type="SUPFAM" id="SSF51445">
    <property type="entry name" value="(Trans)glycosidases"/>
    <property type="match status" value="1"/>
</dbReference>
<dbReference type="PANTHER" id="PTHR33065">
    <property type="entry name" value="OS07G0486400 PROTEIN"/>
    <property type="match status" value="1"/>
</dbReference>
<feature type="transmembrane region" description="Helical" evidence="1">
    <location>
        <begin position="393"/>
        <end position="420"/>
    </location>
</feature>
<protein>
    <recommendedName>
        <fullName evidence="2">DUF6598 domain-containing protein</fullName>
    </recommendedName>
</protein>
<keyword evidence="1" id="KW-0472">Membrane</keyword>
<keyword evidence="4" id="KW-1185">Reference proteome</keyword>
<name>A0A4S4DD73_CAMSN</name>
<reference evidence="3 4" key="1">
    <citation type="journal article" date="2018" name="Proc. Natl. Acad. Sci. U.S.A.">
        <title>Draft genome sequence of Camellia sinensis var. sinensis provides insights into the evolution of the tea genome and tea quality.</title>
        <authorList>
            <person name="Wei C."/>
            <person name="Yang H."/>
            <person name="Wang S."/>
            <person name="Zhao J."/>
            <person name="Liu C."/>
            <person name="Gao L."/>
            <person name="Xia E."/>
            <person name="Lu Y."/>
            <person name="Tai Y."/>
            <person name="She G."/>
            <person name="Sun J."/>
            <person name="Cao H."/>
            <person name="Tong W."/>
            <person name="Gao Q."/>
            <person name="Li Y."/>
            <person name="Deng W."/>
            <person name="Jiang X."/>
            <person name="Wang W."/>
            <person name="Chen Q."/>
            <person name="Zhang S."/>
            <person name="Li H."/>
            <person name="Wu J."/>
            <person name="Wang P."/>
            <person name="Li P."/>
            <person name="Shi C."/>
            <person name="Zheng F."/>
            <person name="Jian J."/>
            <person name="Huang B."/>
            <person name="Shan D."/>
            <person name="Shi M."/>
            <person name="Fang C."/>
            <person name="Yue Y."/>
            <person name="Li F."/>
            <person name="Li D."/>
            <person name="Wei S."/>
            <person name="Han B."/>
            <person name="Jiang C."/>
            <person name="Yin Y."/>
            <person name="Xia T."/>
            <person name="Zhang Z."/>
            <person name="Bennetzen J.L."/>
            <person name="Zhao S."/>
            <person name="Wan X."/>
        </authorList>
    </citation>
    <scope>NUCLEOTIDE SEQUENCE [LARGE SCALE GENOMIC DNA]</scope>
    <source>
        <strain evidence="4">cv. Shuchazao</strain>
        <tissue evidence="3">Leaf</tissue>
    </source>
</reference>
<sequence length="669" mass="73651">MYLKEGSIMGGYEARRERLPRAEELLPAKLLKRIEELARESKVQIDSILQRSHSGKFIFDSSSSSSSIHLPLLLCSVQIQIFQFKISVTIIINFGCCCSKVFILIKDMGHIGRPMVEVFSVRINRIDGEKLYGTITVTDGLSTQFIYNRSRDHYESISPGETALLTGPARSISASDSFTIDVALKDKDKLSPDDDVSSEQIPWNVYDTNKYNEPLYDDVPGKNGSVTVNYVVLRKALEATVEVTLVNRGGEDSLPVYGLLTARNGNFMNESVLFRKKSDEHVDVRPEQPIPLSRSVVAVPSNSSLIVWAGLMDHNGEIAKGTAEFPAQHSGTAQENIFGQHGRYGCYSTVTTATAAAMADTPVNLNHTAKVAVTGGGSAEVCWRLLCLICVCYLSADLLLCCMLLCCLVLGCLALLGPYLMLDMVFEQKYGTEIRVRGGGVKREAKNRESLLVWFAVTSLMVQTSLKETSVDLTKVTETVSLYRNKSKIFILINANGFNAYWLIYLATDPTQRDKVSSVFQQASNHGLTLARTWGFSDGGYRALQYSPDSYNKLTFQICSGVVDDNVASYEDFDAAELRLKCQVAELKASSEGKSFVHSKDCVIETQLLGKVNNLAWVKLSLNDGDIKIDRGSNGPSTENSFQVMQRSMRGCAEQPLSVDSSTGAKENG</sequence>
<keyword evidence="1" id="KW-1133">Transmembrane helix</keyword>
<dbReference type="STRING" id="542762.A0A4S4DD73"/>
<proteinExistence type="predicted"/>
<evidence type="ECO:0000259" key="2">
    <source>
        <dbReference type="Pfam" id="PF20241"/>
    </source>
</evidence>
<dbReference type="EMBL" id="SDRB02011796">
    <property type="protein sequence ID" value="THG00104.1"/>
    <property type="molecule type" value="Genomic_DNA"/>
</dbReference>